<protein>
    <recommendedName>
        <fullName evidence="4">threonine-phosphate decarboxylase</fullName>
        <ecNumber evidence="4">4.1.1.81</ecNumber>
    </recommendedName>
    <alternativeName>
        <fullName evidence="8">L-threonine-O-3-phosphate decarboxylase</fullName>
    </alternativeName>
</protein>
<evidence type="ECO:0000256" key="9">
    <source>
        <dbReference type="ARBA" id="ARBA00048531"/>
    </source>
</evidence>
<dbReference type="Gene3D" id="3.90.1150.10">
    <property type="entry name" value="Aspartate Aminotransferase, domain 1"/>
    <property type="match status" value="1"/>
</dbReference>
<dbReference type="CDD" id="cd00609">
    <property type="entry name" value="AAT_like"/>
    <property type="match status" value="1"/>
</dbReference>
<dbReference type="InterPro" id="IPR015422">
    <property type="entry name" value="PyrdxlP-dep_Trfase_small"/>
</dbReference>
<keyword evidence="7 11" id="KW-0456">Lyase</keyword>
<sequence length="351" mass="38231">MGPREHGGNPKGLRGMLDFSANLNPLGLPPKAKEALAASIDTWSAYPDPHASALTKALAAAEGVPARWIQLGPGAADLIFRVALGLRPRRALTLAPTFSEYGAALAAAGCRVDYHPLQAEAGFALDGSLLPHLEEGFDLVILCNPNNPTGRTADPSLLRRILVRCRELGALLLVDECFNPFLDRPEAHTLKPLLGQFPNLLLLKAFTKLYAMAGLRLGYLFCADRALLERLEACSPSWSISAPAQAAGLAALGDTGYLEESLALIRRERPWLRQQLERLGLAVLGGEANYLFFRYDQPAPLSPRMERQGVLIRSCENYRGLSAHYNRVAVRTRPENERLLQALERALGEAG</sequence>
<comment type="caution">
    <text evidence="11">The sequence shown here is derived from an EMBL/GenBank/DDBJ whole genome shotgun (WGS) entry which is preliminary data.</text>
</comment>
<evidence type="ECO:0000313" key="11">
    <source>
        <dbReference type="EMBL" id="HIX64937.1"/>
    </source>
</evidence>
<dbReference type="Gene3D" id="3.40.640.10">
    <property type="entry name" value="Type I PLP-dependent aspartate aminotransferase-like (Major domain)"/>
    <property type="match status" value="1"/>
</dbReference>
<dbReference type="EMBL" id="DXES01000033">
    <property type="protein sequence ID" value="HIX64937.1"/>
    <property type="molecule type" value="Genomic_DNA"/>
</dbReference>
<evidence type="ECO:0000259" key="10">
    <source>
        <dbReference type="Pfam" id="PF00155"/>
    </source>
</evidence>
<name>A0A9D1WPQ5_9FIRM</name>
<evidence type="ECO:0000256" key="5">
    <source>
        <dbReference type="ARBA" id="ARBA00022573"/>
    </source>
</evidence>
<evidence type="ECO:0000256" key="2">
    <source>
        <dbReference type="ARBA" id="ARBA00003444"/>
    </source>
</evidence>
<comment type="function">
    <text evidence="2">Decarboxylates L-threonine-O-3-phosphate to yield (R)-1-amino-2-propanol O-2-phosphate, the precursor for the linkage between the nucleotide loop and the corrin ring in cobalamin.</text>
</comment>
<comment type="catalytic activity">
    <reaction evidence="9">
        <text>O-phospho-L-threonine + H(+) = (R)-1-aminopropan-2-yl phosphate + CO2</text>
        <dbReference type="Rhea" id="RHEA:11492"/>
        <dbReference type="ChEBI" id="CHEBI:15378"/>
        <dbReference type="ChEBI" id="CHEBI:16526"/>
        <dbReference type="ChEBI" id="CHEBI:58563"/>
        <dbReference type="ChEBI" id="CHEBI:58675"/>
        <dbReference type="EC" id="4.1.1.81"/>
    </reaction>
</comment>
<proteinExistence type="predicted"/>
<organism evidence="11 12">
    <name type="scientific">Candidatus Anaerotruncus excrementipullorum</name>
    <dbReference type="NCBI Taxonomy" id="2838465"/>
    <lineage>
        <taxon>Bacteria</taxon>
        <taxon>Bacillati</taxon>
        <taxon>Bacillota</taxon>
        <taxon>Clostridia</taxon>
        <taxon>Eubacteriales</taxon>
        <taxon>Oscillospiraceae</taxon>
        <taxon>Anaerotruncus</taxon>
    </lineage>
</organism>
<dbReference type="GO" id="GO:0048472">
    <property type="term" value="F:threonine-phosphate decarboxylase activity"/>
    <property type="evidence" value="ECO:0007669"/>
    <property type="project" value="UniProtKB-EC"/>
</dbReference>
<dbReference type="EC" id="4.1.1.81" evidence="4"/>
<comment type="cofactor">
    <cofactor evidence="1">
        <name>pyridoxal 5'-phosphate</name>
        <dbReference type="ChEBI" id="CHEBI:597326"/>
    </cofactor>
</comment>
<dbReference type="InterPro" id="IPR004839">
    <property type="entry name" value="Aminotransferase_I/II_large"/>
</dbReference>
<dbReference type="SUPFAM" id="SSF53383">
    <property type="entry name" value="PLP-dependent transferases"/>
    <property type="match status" value="1"/>
</dbReference>
<dbReference type="PANTHER" id="PTHR42885:SF1">
    <property type="entry name" value="THREONINE-PHOSPHATE DECARBOXYLASE"/>
    <property type="match status" value="1"/>
</dbReference>
<dbReference type="Pfam" id="PF00155">
    <property type="entry name" value="Aminotran_1_2"/>
    <property type="match status" value="1"/>
</dbReference>
<gene>
    <name evidence="11" type="primary">cobD</name>
    <name evidence="11" type="ORF">H9736_01675</name>
</gene>
<evidence type="ECO:0000256" key="8">
    <source>
        <dbReference type="ARBA" id="ARBA00029996"/>
    </source>
</evidence>
<comment type="pathway">
    <text evidence="3">Cofactor biosynthesis; adenosylcobalamin biosynthesis.</text>
</comment>
<accession>A0A9D1WPQ5</accession>
<keyword evidence="5" id="KW-0169">Cobalamin biosynthesis</keyword>
<dbReference type="AlphaFoldDB" id="A0A9D1WPQ5"/>
<evidence type="ECO:0000313" key="12">
    <source>
        <dbReference type="Proteomes" id="UP000886800"/>
    </source>
</evidence>
<dbReference type="NCBIfam" id="TIGR01140">
    <property type="entry name" value="L_thr_O3P_dcar"/>
    <property type="match status" value="1"/>
</dbReference>
<evidence type="ECO:0000256" key="1">
    <source>
        <dbReference type="ARBA" id="ARBA00001933"/>
    </source>
</evidence>
<reference evidence="11" key="1">
    <citation type="journal article" date="2021" name="PeerJ">
        <title>Extensive microbial diversity within the chicken gut microbiome revealed by metagenomics and culture.</title>
        <authorList>
            <person name="Gilroy R."/>
            <person name="Ravi A."/>
            <person name="Getino M."/>
            <person name="Pursley I."/>
            <person name="Horton D.L."/>
            <person name="Alikhan N.F."/>
            <person name="Baker D."/>
            <person name="Gharbi K."/>
            <person name="Hall N."/>
            <person name="Watson M."/>
            <person name="Adriaenssens E.M."/>
            <person name="Foster-Nyarko E."/>
            <person name="Jarju S."/>
            <person name="Secka A."/>
            <person name="Antonio M."/>
            <person name="Oren A."/>
            <person name="Chaudhuri R.R."/>
            <person name="La Ragione R."/>
            <person name="Hildebrand F."/>
            <person name="Pallen M.J."/>
        </authorList>
    </citation>
    <scope>NUCLEOTIDE SEQUENCE</scope>
    <source>
        <strain evidence="11">CHK188-5543</strain>
    </source>
</reference>
<dbReference type="InterPro" id="IPR015421">
    <property type="entry name" value="PyrdxlP-dep_Trfase_major"/>
</dbReference>
<dbReference type="GO" id="GO:0030170">
    <property type="term" value="F:pyridoxal phosphate binding"/>
    <property type="evidence" value="ECO:0007669"/>
    <property type="project" value="InterPro"/>
</dbReference>
<dbReference type="GO" id="GO:0009236">
    <property type="term" value="P:cobalamin biosynthetic process"/>
    <property type="evidence" value="ECO:0007669"/>
    <property type="project" value="UniProtKB-KW"/>
</dbReference>
<dbReference type="PANTHER" id="PTHR42885">
    <property type="entry name" value="HISTIDINOL-PHOSPHATE AMINOTRANSFERASE-RELATED"/>
    <property type="match status" value="1"/>
</dbReference>
<feature type="domain" description="Aminotransferase class I/classII large" evidence="10">
    <location>
        <begin position="16"/>
        <end position="343"/>
    </location>
</feature>
<keyword evidence="6" id="KW-0663">Pyridoxal phosphate</keyword>
<reference evidence="11" key="2">
    <citation type="submission" date="2021-04" db="EMBL/GenBank/DDBJ databases">
        <authorList>
            <person name="Gilroy R."/>
        </authorList>
    </citation>
    <scope>NUCLEOTIDE SEQUENCE</scope>
    <source>
        <strain evidence="11">CHK188-5543</strain>
    </source>
</reference>
<dbReference type="InterPro" id="IPR015424">
    <property type="entry name" value="PyrdxlP-dep_Trfase"/>
</dbReference>
<evidence type="ECO:0000256" key="6">
    <source>
        <dbReference type="ARBA" id="ARBA00022898"/>
    </source>
</evidence>
<dbReference type="InterPro" id="IPR005860">
    <property type="entry name" value="CobD"/>
</dbReference>
<dbReference type="Proteomes" id="UP000886800">
    <property type="component" value="Unassembled WGS sequence"/>
</dbReference>
<evidence type="ECO:0000256" key="4">
    <source>
        <dbReference type="ARBA" id="ARBA00012285"/>
    </source>
</evidence>
<evidence type="ECO:0000256" key="7">
    <source>
        <dbReference type="ARBA" id="ARBA00023239"/>
    </source>
</evidence>
<evidence type="ECO:0000256" key="3">
    <source>
        <dbReference type="ARBA" id="ARBA00004953"/>
    </source>
</evidence>